<protein>
    <submittedName>
        <fullName evidence="6">AraC family transcriptional regulator</fullName>
    </submittedName>
</protein>
<dbReference type="Proteomes" id="UP001060895">
    <property type="component" value="Unassembled WGS sequence"/>
</dbReference>
<dbReference type="PRINTS" id="PR00032">
    <property type="entry name" value="HTHARAC"/>
</dbReference>
<evidence type="ECO:0000256" key="1">
    <source>
        <dbReference type="ARBA" id="ARBA00023015"/>
    </source>
</evidence>
<dbReference type="PROSITE" id="PS00041">
    <property type="entry name" value="HTH_ARAC_FAMILY_1"/>
    <property type="match status" value="1"/>
</dbReference>
<dbReference type="Pfam" id="PF12833">
    <property type="entry name" value="HTH_18"/>
    <property type="match status" value="1"/>
</dbReference>
<evidence type="ECO:0000313" key="7">
    <source>
        <dbReference type="Proteomes" id="UP001060895"/>
    </source>
</evidence>
<evidence type="ECO:0000259" key="5">
    <source>
        <dbReference type="PROSITE" id="PS01124"/>
    </source>
</evidence>
<sequence>MGMLGRTATDRITVVSQDAHRFVRARHAHPQAQLIYAIGGVVSVTAPAGTWVVPPSRAVWVPAGIEHETKSYATVQFRALLIDPAEAKGLPDACAVVEVTPLLRELILRLAALAETPRDVEFSCAVTRLLLLELAFLPVEPLNLPTPQHMQLARFCDWIQSDPVRAVSLEEAASALHMSRSSFMRLFRRETGLSFAHWRQQARLLHALSLLAEGQSILNVALACGYDSPSAFSAMFRRSLGRSPSEYFGNFAGGQGRS</sequence>
<feature type="domain" description="HTH araC/xylS-type" evidence="5">
    <location>
        <begin position="153"/>
        <end position="250"/>
    </location>
</feature>
<gene>
    <name evidence="6" type="ORF">AA12717_2897</name>
</gene>
<proteinExistence type="predicted"/>
<dbReference type="Gene3D" id="1.10.10.60">
    <property type="entry name" value="Homeodomain-like"/>
    <property type="match status" value="2"/>
</dbReference>
<keyword evidence="3" id="KW-0010">Activator</keyword>
<dbReference type="InterPro" id="IPR018062">
    <property type="entry name" value="HTH_AraC-typ_CS"/>
</dbReference>
<name>A0ABQ0P9X2_9PROT</name>
<evidence type="ECO:0000256" key="2">
    <source>
        <dbReference type="ARBA" id="ARBA00023125"/>
    </source>
</evidence>
<evidence type="ECO:0000256" key="3">
    <source>
        <dbReference type="ARBA" id="ARBA00023159"/>
    </source>
</evidence>
<dbReference type="InterPro" id="IPR009057">
    <property type="entry name" value="Homeodomain-like_sf"/>
</dbReference>
<dbReference type="PANTHER" id="PTHR11019:SF199">
    <property type="entry name" value="HTH-TYPE TRANSCRIPTIONAL REGULATOR NIMR"/>
    <property type="match status" value="1"/>
</dbReference>
<evidence type="ECO:0000256" key="4">
    <source>
        <dbReference type="ARBA" id="ARBA00023163"/>
    </source>
</evidence>
<dbReference type="InterPro" id="IPR011051">
    <property type="entry name" value="RmlC_Cupin_sf"/>
</dbReference>
<organism evidence="6 7">
    <name type="scientific">Gluconacetobacter sacchari DSM 12717</name>
    <dbReference type="NCBI Taxonomy" id="1307940"/>
    <lineage>
        <taxon>Bacteria</taxon>
        <taxon>Pseudomonadati</taxon>
        <taxon>Pseudomonadota</taxon>
        <taxon>Alphaproteobacteria</taxon>
        <taxon>Acetobacterales</taxon>
        <taxon>Acetobacteraceae</taxon>
        <taxon>Gluconacetobacter</taxon>
    </lineage>
</organism>
<dbReference type="InterPro" id="IPR020449">
    <property type="entry name" value="Tscrpt_reg_AraC-type_HTH"/>
</dbReference>
<dbReference type="PANTHER" id="PTHR11019">
    <property type="entry name" value="HTH-TYPE TRANSCRIPTIONAL REGULATOR NIMR"/>
    <property type="match status" value="1"/>
</dbReference>
<dbReference type="SMART" id="SM00342">
    <property type="entry name" value="HTH_ARAC"/>
    <property type="match status" value="1"/>
</dbReference>
<dbReference type="EMBL" id="BAQP01000245">
    <property type="protein sequence ID" value="GBQ28202.1"/>
    <property type="molecule type" value="Genomic_DNA"/>
</dbReference>
<keyword evidence="2" id="KW-0238">DNA-binding</keyword>
<dbReference type="SUPFAM" id="SSF46689">
    <property type="entry name" value="Homeodomain-like"/>
    <property type="match status" value="1"/>
</dbReference>
<evidence type="ECO:0000313" key="6">
    <source>
        <dbReference type="EMBL" id="GBQ28202.1"/>
    </source>
</evidence>
<dbReference type="CDD" id="cd06124">
    <property type="entry name" value="cupin_NimR-like_N"/>
    <property type="match status" value="1"/>
</dbReference>
<comment type="caution">
    <text evidence="6">The sequence shown here is derived from an EMBL/GenBank/DDBJ whole genome shotgun (WGS) entry which is preliminary data.</text>
</comment>
<accession>A0ABQ0P9X2</accession>
<dbReference type="InterPro" id="IPR018060">
    <property type="entry name" value="HTH_AraC"/>
</dbReference>
<dbReference type="Pfam" id="PF02311">
    <property type="entry name" value="AraC_binding"/>
    <property type="match status" value="1"/>
</dbReference>
<dbReference type="PROSITE" id="PS01124">
    <property type="entry name" value="HTH_ARAC_FAMILY_2"/>
    <property type="match status" value="1"/>
</dbReference>
<keyword evidence="7" id="KW-1185">Reference proteome</keyword>
<reference evidence="6" key="1">
    <citation type="submission" date="2013-04" db="EMBL/GenBank/DDBJ databases">
        <title>The genome sequencing project of 58 acetic acid bacteria.</title>
        <authorList>
            <person name="Okamoto-Kainuma A."/>
            <person name="Ishikawa M."/>
            <person name="Umino S."/>
            <person name="Koizumi Y."/>
            <person name="Shiwa Y."/>
            <person name="Yoshikawa H."/>
            <person name="Matsutani M."/>
            <person name="Matsushita K."/>
        </authorList>
    </citation>
    <scope>NUCLEOTIDE SEQUENCE</scope>
    <source>
        <strain evidence="6">DSM 12717</strain>
    </source>
</reference>
<dbReference type="SUPFAM" id="SSF51182">
    <property type="entry name" value="RmlC-like cupins"/>
    <property type="match status" value="1"/>
</dbReference>
<keyword evidence="1" id="KW-0805">Transcription regulation</keyword>
<dbReference type="InterPro" id="IPR014710">
    <property type="entry name" value="RmlC-like_jellyroll"/>
</dbReference>
<dbReference type="Gene3D" id="2.60.120.10">
    <property type="entry name" value="Jelly Rolls"/>
    <property type="match status" value="1"/>
</dbReference>
<keyword evidence="4" id="KW-0804">Transcription</keyword>
<dbReference type="InterPro" id="IPR003313">
    <property type="entry name" value="AraC-bd"/>
</dbReference>